<comment type="caution">
    <text evidence="1">The sequence shown here is derived from an EMBL/GenBank/DDBJ whole genome shotgun (WGS) entry which is preliminary data.</text>
</comment>
<dbReference type="Proteomes" id="UP000319908">
    <property type="component" value="Unassembled WGS sequence"/>
</dbReference>
<proteinExistence type="predicted"/>
<protein>
    <submittedName>
        <fullName evidence="1">Uncharacterized protein</fullName>
    </submittedName>
</protein>
<keyword evidence="2" id="KW-1185">Reference proteome</keyword>
<dbReference type="EMBL" id="SJPU01000002">
    <property type="protein sequence ID" value="TWU16303.1"/>
    <property type="molecule type" value="Genomic_DNA"/>
</dbReference>
<organism evidence="1 2">
    <name type="scientific">Allorhodopirellula heiligendammensis</name>
    <dbReference type="NCBI Taxonomy" id="2714739"/>
    <lineage>
        <taxon>Bacteria</taxon>
        <taxon>Pseudomonadati</taxon>
        <taxon>Planctomycetota</taxon>
        <taxon>Planctomycetia</taxon>
        <taxon>Pirellulales</taxon>
        <taxon>Pirellulaceae</taxon>
        <taxon>Allorhodopirellula</taxon>
    </lineage>
</organism>
<gene>
    <name evidence="1" type="ORF">Poly21_35080</name>
</gene>
<sequence length="125" mass="13544">MLISEFPSNPEESHVNPRFYAIGYVIQDLRVAKFFMSIFSTNKQAVGQCAFDASTDGETIQNFFACICLASINLMCEAFEFSDRVSRGGEEQGSVNCISKTTTKRRIPVGVAVAIVCSVATGKGA</sequence>
<evidence type="ECO:0000313" key="1">
    <source>
        <dbReference type="EMBL" id="TWU16303.1"/>
    </source>
</evidence>
<name>A0A5C6BVL0_9BACT</name>
<dbReference type="AlphaFoldDB" id="A0A5C6BVL0"/>
<reference evidence="1 2" key="1">
    <citation type="journal article" date="2020" name="Antonie Van Leeuwenhoek">
        <title>Rhodopirellula heiligendammensis sp. nov., Rhodopirellula pilleata sp. nov., and Rhodopirellula solitaria sp. nov. isolated from natural or artificial marine surfaces in Northern Germany and California, USA, and emended description of the genus Rhodopirellula.</title>
        <authorList>
            <person name="Kallscheuer N."/>
            <person name="Wiegand S."/>
            <person name="Jogler M."/>
            <person name="Boedeker C."/>
            <person name="Peeters S.H."/>
            <person name="Rast P."/>
            <person name="Heuer A."/>
            <person name="Jetten M.S.M."/>
            <person name="Rohde M."/>
            <person name="Jogler C."/>
        </authorList>
    </citation>
    <scope>NUCLEOTIDE SEQUENCE [LARGE SCALE GENOMIC DNA]</scope>
    <source>
        <strain evidence="1 2">Poly21</strain>
    </source>
</reference>
<evidence type="ECO:0000313" key="2">
    <source>
        <dbReference type="Proteomes" id="UP000319908"/>
    </source>
</evidence>
<accession>A0A5C6BVL0</accession>